<proteinExistence type="predicted"/>
<evidence type="ECO:0000259" key="1">
    <source>
        <dbReference type="Pfam" id="PF23648"/>
    </source>
</evidence>
<dbReference type="EMBL" id="JAFELM010000031">
    <property type="protein sequence ID" value="MBM6618574.1"/>
    <property type="molecule type" value="Genomic_DNA"/>
</dbReference>
<keyword evidence="2" id="KW-0808">Transferase</keyword>
<accession>A0ABS2DJA4</accession>
<gene>
    <name evidence="2" type="ORF">JR050_12965</name>
</gene>
<dbReference type="Proteomes" id="UP001518925">
    <property type="component" value="Unassembled WGS sequence"/>
</dbReference>
<sequence length="128" mass="14530">MVQRFIELGEGYSDIYELIEIGKTNKHRINALIELHTTKGEKKVTSVAIALHPTAVGEFLPIYICKEGIPLSSEKTSGRLALFHNLSEELEKPISRFEVKNSNAFADDALYYQYLTGILRLYHVIPHI</sequence>
<feature type="domain" description="DUF7147" evidence="1">
    <location>
        <begin position="1"/>
        <end position="125"/>
    </location>
</feature>
<comment type="caution">
    <text evidence="2">The sequence shown here is derived from an EMBL/GenBank/DDBJ whole genome shotgun (WGS) entry which is preliminary data.</text>
</comment>
<keyword evidence="2" id="KW-0418">Kinase</keyword>
<organism evidence="2 3">
    <name type="scientific">Bacillus suaedaesalsae</name>
    <dbReference type="NCBI Taxonomy" id="2810349"/>
    <lineage>
        <taxon>Bacteria</taxon>
        <taxon>Bacillati</taxon>
        <taxon>Bacillota</taxon>
        <taxon>Bacilli</taxon>
        <taxon>Bacillales</taxon>
        <taxon>Bacillaceae</taxon>
        <taxon>Bacillus</taxon>
    </lineage>
</organism>
<dbReference type="InterPro" id="IPR055571">
    <property type="entry name" value="DUF7147"/>
</dbReference>
<reference evidence="2 3" key="1">
    <citation type="submission" date="2021-02" db="EMBL/GenBank/DDBJ databases">
        <title>Bacillus sp. RD4P76, an endophyte from a halophyte.</title>
        <authorList>
            <person name="Sun J.-Q."/>
        </authorList>
    </citation>
    <scope>NUCLEOTIDE SEQUENCE [LARGE SCALE GENOMIC DNA]</scope>
    <source>
        <strain evidence="2 3">RD4P76</strain>
    </source>
</reference>
<evidence type="ECO:0000313" key="2">
    <source>
        <dbReference type="EMBL" id="MBM6618574.1"/>
    </source>
</evidence>
<dbReference type="GO" id="GO:0016301">
    <property type="term" value="F:kinase activity"/>
    <property type="evidence" value="ECO:0007669"/>
    <property type="project" value="UniProtKB-KW"/>
</dbReference>
<dbReference type="Pfam" id="PF23648">
    <property type="entry name" value="DUF7147"/>
    <property type="match status" value="1"/>
</dbReference>
<name>A0ABS2DJA4_9BACI</name>
<dbReference type="RefSeq" id="WP_204203904.1">
    <property type="nucleotide sequence ID" value="NZ_JAFELM010000031.1"/>
</dbReference>
<keyword evidence="3" id="KW-1185">Reference proteome</keyword>
<evidence type="ECO:0000313" key="3">
    <source>
        <dbReference type="Proteomes" id="UP001518925"/>
    </source>
</evidence>
<protein>
    <submittedName>
        <fullName evidence="2">Methylthioribose kinase</fullName>
    </submittedName>
</protein>